<dbReference type="Proteomes" id="UP000633814">
    <property type="component" value="Unassembled WGS sequence"/>
</dbReference>
<feature type="chain" id="PRO_5046465975" evidence="2">
    <location>
        <begin position="22"/>
        <end position="259"/>
    </location>
</feature>
<dbReference type="NCBIfam" id="TIGR02595">
    <property type="entry name" value="PEP_CTERM"/>
    <property type="match status" value="1"/>
</dbReference>
<feature type="domain" description="Ice-binding protein C-terminal" evidence="3">
    <location>
        <begin position="229"/>
        <end position="253"/>
    </location>
</feature>
<gene>
    <name evidence="4" type="ORF">JAO78_008370</name>
</gene>
<keyword evidence="2" id="KW-0732">Signal</keyword>
<dbReference type="InterPro" id="IPR013424">
    <property type="entry name" value="Ice-binding_C"/>
</dbReference>
<dbReference type="Pfam" id="PF07589">
    <property type="entry name" value="PEP-CTERM"/>
    <property type="match status" value="1"/>
</dbReference>
<evidence type="ECO:0000256" key="1">
    <source>
        <dbReference type="SAM" id="Phobius"/>
    </source>
</evidence>
<dbReference type="RefSeq" id="WP_226750917.1">
    <property type="nucleotide sequence ID" value="NZ_JAEINI020000004.1"/>
</dbReference>
<evidence type="ECO:0000313" key="5">
    <source>
        <dbReference type="Proteomes" id="UP000633814"/>
    </source>
</evidence>
<keyword evidence="1" id="KW-0812">Transmembrane</keyword>
<proteinExistence type="predicted"/>
<name>A0ABS8C3S5_9ALTE</name>
<feature type="transmembrane region" description="Helical" evidence="1">
    <location>
        <begin position="233"/>
        <end position="250"/>
    </location>
</feature>
<keyword evidence="1" id="KW-1133">Transmembrane helix</keyword>
<feature type="signal peptide" evidence="2">
    <location>
        <begin position="1"/>
        <end position="21"/>
    </location>
</feature>
<organism evidence="4 5">
    <name type="scientific">Alishewanella maricola</name>
    <dbReference type="NCBI Taxonomy" id="2795740"/>
    <lineage>
        <taxon>Bacteria</taxon>
        <taxon>Pseudomonadati</taxon>
        <taxon>Pseudomonadota</taxon>
        <taxon>Gammaproteobacteria</taxon>
        <taxon>Alteromonadales</taxon>
        <taxon>Alteromonadaceae</taxon>
        <taxon>Alishewanella</taxon>
    </lineage>
</organism>
<evidence type="ECO:0000313" key="4">
    <source>
        <dbReference type="EMBL" id="MCB5226828.1"/>
    </source>
</evidence>
<dbReference type="EMBL" id="JAEINI020000004">
    <property type="protein sequence ID" value="MCB5226828.1"/>
    <property type="molecule type" value="Genomic_DNA"/>
</dbReference>
<sequence>MKHFPTALALATTLLAVPAHAALINGTGNVTPEVIFGSGNTNGSFAGINDGFFELALRGKLRFNNSGAPENTFNYDGDKTYTFLTSDGVAPANRSLFNFEWSINVDPSSNGSLFLSQFTYLLQIDFDPSAGVDYFAFDPINVPFLDHAFGDNTTGNGRGTKAVNAVGYEILRSESNVAQNSWNLGFFAPTGFDVQTQGMYTITLSAFDQQNDRTASTSIDIIYGAVPASVPEPSALMLMFGGLMGLGAVARRRRNSKKN</sequence>
<keyword evidence="5" id="KW-1185">Reference proteome</keyword>
<protein>
    <submittedName>
        <fullName evidence="4">PEP-CTERM sorting domain-containing protein</fullName>
    </submittedName>
</protein>
<evidence type="ECO:0000256" key="2">
    <source>
        <dbReference type="SAM" id="SignalP"/>
    </source>
</evidence>
<accession>A0ABS8C3S5</accession>
<comment type="caution">
    <text evidence="4">The sequence shown here is derived from an EMBL/GenBank/DDBJ whole genome shotgun (WGS) entry which is preliminary data.</text>
</comment>
<evidence type="ECO:0000259" key="3">
    <source>
        <dbReference type="Pfam" id="PF07589"/>
    </source>
</evidence>
<keyword evidence="1" id="KW-0472">Membrane</keyword>
<reference evidence="4 5" key="1">
    <citation type="submission" date="2021-10" db="EMBL/GenBank/DDBJ databases">
        <title>Alishewanella koreense sp. nov. isolated from seawater of southwestern coast in South Korea and the proposal for the reclassification of Rheinheimera perlucida and Rheinheimera tuosuensis as Arsukibacterium perlucida and Arsukibacterium tuosuensis.</title>
        <authorList>
            <person name="Kim K.H."/>
            <person name="Ruan W."/>
            <person name="Kim K.R."/>
            <person name="Baek J.H."/>
            <person name="Jeon C.O."/>
        </authorList>
    </citation>
    <scope>NUCLEOTIDE SEQUENCE [LARGE SCALE GENOMIC DNA]</scope>
    <source>
        <strain evidence="4 5">16-MA</strain>
    </source>
</reference>